<dbReference type="Proteomes" id="UP001153321">
    <property type="component" value="Chromosome 9"/>
</dbReference>
<keyword evidence="1" id="KW-0812">Transmembrane</keyword>
<evidence type="ECO:0000256" key="1">
    <source>
        <dbReference type="SAM" id="Phobius"/>
    </source>
</evidence>
<evidence type="ECO:0000256" key="2">
    <source>
        <dbReference type="SAM" id="SignalP"/>
    </source>
</evidence>
<accession>A0A9P0IHR4</accession>
<sequence>MNFLPSNMFQIYILFGIKYLLVSAKMFESELNVNDILRSDLMPTYFMVGSENQSVESFNKTADMSVEQSINGSIDAALSTLGFHRKMMNEYHCRNYIADQILEEMGKSVLQNRIGKPFSEVKDNVLSRRQDIRSNVMFDVGSSNYQEWLAKVAALNDVHNAANMATNIGINNTTLAGDPSAPQSPTLQTREGYEVYESGKEFAGYAAPDVAAQDIAKYSKGGGYEYSMPPPPPPLYHHPAAVPQTHVVEEYTVERDSHSLGLADLFDISLTGIAFLSFGMFILQVLMCITMNPQQPQVMQMVDNSGDTVNVDDVFRVKRDAQERSIPAVNTMARYALLALRPRSTPCLYRALCVGNKRAREFRGGNWYWLPVWHAGVAWTRGGALGALRAAALGLGGADCDLHYPRAQCTKNS</sequence>
<gene>
    <name evidence="3" type="ORF">SPLIT_LOCUS12441</name>
</gene>
<organism evidence="3 4">
    <name type="scientific">Spodoptera littoralis</name>
    <name type="common">Egyptian cotton leafworm</name>
    <dbReference type="NCBI Taxonomy" id="7109"/>
    <lineage>
        <taxon>Eukaryota</taxon>
        <taxon>Metazoa</taxon>
        <taxon>Ecdysozoa</taxon>
        <taxon>Arthropoda</taxon>
        <taxon>Hexapoda</taxon>
        <taxon>Insecta</taxon>
        <taxon>Pterygota</taxon>
        <taxon>Neoptera</taxon>
        <taxon>Endopterygota</taxon>
        <taxon>Lepidoptera</taxon>
        <taxon>Glossata</taxon>
        <taxon>Ditrysia</taxon>
        <taxon>Noctuoidea</taxon>
        <taxon>Noctuidae</taxon>
        <taxon>Amphipyrinae</taxon>
        <taxon>Spodoptera</taxon>
    </lineage>
</organism>
<feature type="chain" id="PRO_5040239118" evidence="2">
    <location>
        <begin position="25"/>
        <end position="413"/>
    </location>
</feature>
<evidence type="ECO:0000313" key="3">
    <source>
        <dbReference type="EMBL" id="CAH1647090.1"/>
    </source>
</evidence>
<keyword evidence="1" id="KW-0472">Membrane</keyword>
<evidence type="ECO:0000313" key="4">
    <source>
        <dbReference type="Proteomes" id="UP001153321"/>
    </source>
</evidence>
<feature type="transmembrane region" description="Helical" evidence="1">
    <location>
        <begin position="265"/>
        <end position="287"/>
    </location>
</feature>
<reference evidence="3" key="1">
    <citation type="submission" date="2022-02" db="EMBL/GenBank/DDBJ databases">
        <authorList>
            <person name="King R."/>
        </authorList>
    </citation>
    <scope>NUCLEOTIDE SEQUENCE</scope>
</reference>
<keyword evidence="1" id="KW-1133">Transmembrane helix</keyword>
<dbReference type="AlphaFoldDB" id="A0A9P0IHR4"/>
<dbReference type="EMBL" id="LR824540">
    <property type="protein sequence ID" value="CAH1647090.1"/>
    <property type="molecule type" value="Genomic_DNA"/>
</dbReference>
<proteinExistence type="predicted"/>
<feature type="signal peptide" evidence="2">
    <location>
        <begin position="1"/>
        <end position="24"/>
    </location>
</feature>
<keyword evidence="2" id="KW-0732">Signal</keyword>
<name>A0A9P0IHR4_SPOLI</name>
<protein>
    <submittedName>
        <fullName evidence="3">Uncharacterized protein</fullName>
    </submittedName>
</protein>
<keyword evidence="4" id="KW-1185">Reference proteome</keyword>